<evidence type="ECO:0000256" key="11">
    <source>
        <dbReference type="NCBIfam" id="TIGR00422"/>
    </source>
</evidence>
<gene>
    <name evidence="15" type="ORF">A3C11_02210</name>
</gene>
<evidence type="ECO:0000256" key="3">
    <source>
        <dbReference type="ARBA" id="ARBA00013169"/>
    </source>
</evidence>
<protein>
    <recommendedName>
        <fullName evidence="3 11">Valine--tRNA ligase</fullName>
        <ecNumber evidence="3 11">6.1.1.9</ecNumber>
    </recommendedName>
</protein>
<evidence type="ECO:0000256" key="12">
    <source>
        <dbReference type="RuleBase" id="RU363035"/>
    </source>
</evidence>
<name>A0A1G2KPT1_9BACT</name>
<dbReference type="Pfam" id="PF00133">
    <property type="entry name" value="tRNA-synt_1"/>
    <property type="match status" value="1"/>
</dbReference>
<evidence type="ECO:0000259" key="14">
    <source>
        <dbReference type="Pfam" id="PF08264"/>
    </source>
</evidence>
<comment type="catalytic activity">
    <reaction evidence="10">
        <text>tRNA(Val) + L-valine + ATP = L-valyl-tRNA(Val) + AMP + diphosphate</text>
        <dbReference type="Rhea" id="RHEA:10704"/>
        <dbReference type="Rhea" id="RHEA-COMP:9672"/>
        <dbReference type="Rhea" id="RHEA-COMP:9708"/>
        <dbReference type="ChEBI" id="CHEBI:30616"/>
        <dbReference type="ChEBI" id="CHEBI:33019"/>
        <dbReference type="ChEBI" id="CHEBI:57762"/>
        <dbReference type="ChEBI" id="CHEBI:78442"/>
        <dbReference type="ChEBI" id="CHEBI:78537"/>
        <dbReference type="ChEBI" id="CHEBI:456215"/>
        <dbReference type="EC" id="6.1.1.9"/>
    </reaction>
</comment>
<dbReference type="NCBIfam" id="NF004349">
    <property type="entry name" value="PRK05729.1"/>
    <property type="match status" value="1"/>
</dbReference>
<dbReference type="GO" id="GO:0005829">
    <property type="term" value="C:cytosol"/>
    <property type="evidence" value="ECO:0007669"/>
    <property type="project" value="TreeGrafter"/>
</dbReference>
<dbReference type="NCBIfam" id="TIGR00422">
    <property type="entry name" value="valS"/>
    <property type="match status" value="1"/>
</dbReference>
<dbReference type="PROSITE" id="PS00178">
    <property type="entry name" value="AA_TRNA_LIGASE_I"/>
    <property type="match status" value="1"/>
</dbReference>
<dbReference type="PANTHER" id="PTHR11946">
    <property type="entry name" value="VALYL-TRNA SYNTHETASES"/>
    <property type="match status" value="1"/>
</dbReference>
<evidence type="ECO:0000256" key="8">
    <source>
        <dbReference type="ARBA" id="ARBA00022917"/>
    </source>
</evidence>
<dbReference type="STRING" id="1802271.A3C11_02210"/>
<keyword evidence="5 12" id="KW-0436">Ligase</keyword>
<evidence type="ECO:0000313" key="15">
    <source>
        <dbReference type="EMBL" id="OHA00449.1"/>
    </source>
</evidence>
<evidence type="ECO:0000259" key="13">
    <source>
        <dbReference type="Pfam" id="PF00133"/>
    </source>
</evidence>
<dbReference type="InterPro" id="IPR002303">
    <property type="entry name" value="Valyl-tRNA_ligase"/>
</dbReference>
<keyword evidence="6 12" id="KW-0547">Nucleotide-binding</keyword>
<reference evidence="15 16" key="1">
    <citation type="journal article" date="2016" name="Nat. Commun.">
        <title>Thousands of microbial genomes shed light on interconnected biogeochemical processes in an aquifer system.</title>
        <authorList>
            <person name="Anantharaman K."/>
            <person name="Brown C.T."/>
            <person name="Hug L.A."/>
            <person name="Sharon I."/>
            <person name="Castelle C.J."/>
            <person name="Probst A.J."/>
            <person name="Thomas B.C."/>
            <person name="Singh A."/>
            <person name="Wilkins M.J."/>
            <person name="Karaoz U."/>
            <person name="Brodie E.L."/>
            <person name="Williams K.H."/>
            <person name="Hubbard S.S."/>
            <person name="Banfield J.F."/>
        </authorList>
    </citation>
    <scope>NUCLEOTIDE SEQUENCE [LARGE SCALE GENOMIC DNA]</scope>
</reference>
<evidence type="ECO:0000256" key="6">
    <source>
        <dbReference type="ARBA" id="ARBA00022741"/>
    </source>
</evidence>
<feature type="domain" description="Aminoacyl-tRNA synthetase class Ia" evidence="13">
    <location>
        <begin position="28"/>
        <end position="608"/>
    </location>
</feature>
<dbReference type="InterPro" id="IPR033705">
    <property type="entry name" value="Anticodon_Ia_Val"/>
</dbReference>
<dbReference type="InterPro" id="IPR002300">
    <property type="entry name" value="aa-tRNA-synth_Ia"/>
</dbReference>
<comment type="subunit">
    <text evidence="2">Monomer.</text>
</comment>
<keyword evidence="8 12" id="KW-0648">Protein biosynthesis</keyword>
<evidence type="ECO:0000256" key="2">
    <source>
        <dbReference type="ARBA" id="ARBA00011245"/>
    </source>
</evidence>
<evidence type="ECO:0000256" key="7">
    <source>
        <dbReference type="ARBA" id="ARBA00022840"/>
    </source>
</evidence>
<dbReference type="EMBL" id="MHQJ01000046">
    <property type="protein sequence ID" value="OHA00449.1"/>
    <property type="molecule type" value="Genomic_DNA"/>
</dbReference>
<proteinExistence type="inferred from homology"/>
<dbReference type="GO" id="GO:0002161">
    <property type="term" value="F:aminoacyl-tRNA deacylase activity"/>
    <property type="evidence" value="ECO:0007669"/>
    <property type="project" value="InterPro"/>
</dbReference>
<dbReference type="InterPro" id="IPR001412">
    <property type="entry name" value="aa-tRNA-synth_I_CS"/>
</dbReference>
<dbReference type="CDD" id="cd00817">
    <property type="entry name" value="ValRS_core"/>
    <property type="match status" value="1"/>
</dbReference>
<dbReference type="SUPFAM" id="SSF50677">
    <property type="entry name" value="ValRS/IleRS/LeuRS editing domain"/>
    <property type="match status" value="1"/>
</dbReference>
<dbReference type="InterPro" id="IPR014729">
    <property type="entry name" value="Rossmann-like_a/b/a_fold"/>
</dbReference>
<dbReference type="InterPro" id="IPR009080">
    <property type="entry name" value="tRNAsynth_Ia_anticodon-bd"/>
</dbReference>
<evidence type="ECO:0000256" key="1">
    <source>
        <dbReference type="ARBA" id="ARBA00004496"/>
    </source>
</evidence>
<evidence type="ECO:0000313" key="16">
    <source>
        <dbReference type="Proteomes" id="UP000177362"/>
    </source>
</evidence>
<evidence type="ECO:0000256" key="9">
    <source>
        <dbReference type="ARBA" id="ARBA00023146"/>
    </source>
</evidence>
<dbReference type="Gene3D" id="3.40.50.620">
    <property type="entry name" value="HUPs"/>
    <property type="match status" value="2"/>
</dbReference>
<organism evidence="15 16">
    <name type="scientific">Candidatus Sungbacteria bacterium RIFCSPHIGHO2_02_FULL_49_12</name>
    <dbReference type="NCBI Taxonomy" id="1802271"/>
    <lineage>
        <taxon>Bacteria</taxon>
        <taxon>Candidatus Sungiibacteriota</taxon>
    </lineage>
</organism>
<accession>A0A1G2KPT1</accession>
<dbReference type="GO" id="GO:0006438">
    <property type="term" value="P:valyl-tRNA aminoacylation"/>
    <property type="evidence" value="ECO:0007669"/>
    <property type="project" value="UniProtKB-UniRule"/>
</dbReference>
<sequence>MSAPDKNNQSLNQFSNWAYNPKDVEDAIYKRWEESGFFNPDNLPADRYPLDAKRFSTVMPPPNVTGTLHAGHALFVTLQDIFVRFARMQGKRALWIPGTDHAAIATQAKVEKILHEKEKKTRYDLGRDQFLERVNAFTAESQNTILNQIRKMGASCDWSRLAYTLDDKRNLAVRTAFKQMYDMGLIYRGKRIVNWDPKMQTTVSDDEIEWKEETAPLYYLKYGPFTIATARPETKFGDKYVVVHPEDSRYAKYQHGQKIELEWINGPVIATIIKDPVVDREFGTGAMTITPWHDITDFDIAERHGLDMEQIIDDKGLLLPVAGEFTGTHIKKARPLIVEKLKAKGLVEKIEEKYTHRIATNSRGVGVIEPQIKEQWFVGVNREFAIPHSEIKGIKTGELVTLKQLMRHVVELGQIKIIPEHFAKTYFHWIDNLRDWCISRQIWFGHRIPVWYEKATSDKRQVTGLKMHVGIDTPENDEWEQDPDTLDTWFSSGLWTFSTLGWPASAETATAGKPGPENDLANFHPTSVLETAYEILFFWVARMILMTTCLRGQIPFETVYLHGLVRDEKREKLSKSKGDSANPLDLIEKFGTDALRFALVFNTAPGTDSILSNDKIKGMKNFANKLWNIARFVLSNQTGESLKSRPVAVTDADQKILHELDETTRSVTENLTEYKVHEVAQAIYQFVWHSFADAYIEASKNQLRSENKENTEKILLFCLTEVLKLLHPFMPFITEEIWGKLPLEKKGMLMIEQWPK</sequence>
<evidence type="ECO:0000256" key="10">
    <source>
        <dbReference type="ARBA" id="ARBA00047552"/>
    </source>
</evidence>
<dbReference type="PRINTS" id="PR00986">
    <property type="entry name" value="TRNASYNTHVAL"/>
</dbReference>
<dbReference type="AlphaFoldDB" id="A0A1G2KPT1"/>
<dbReference type="PANTHER" id="PTHR11946:SF93">
    <property type="entry name" value="VALINE--TRNA LIGASE, CHLOROPLASTIC_MITOCHONDRIAL 2"/>
    <property type="match status" value="1"/>
</dbReference>
<dbReference type="EC" id="6.1.1.9" evidence="3 11"/>
<comment type="similarity">
    <text evidence="12">Belongs to the class-I aminoacyl-tRNA synthetase family.</text>
</comment>
<evidence type="ECO:0000256" key="5">
    <source>
        <dbReference type="ARBA" id="ARBA00022598"/>
    </source>
</evidence>
<keyword evidence="9 12" id="KW-0030">Aminoacyl-tRNA synthetase</keyword>
<dbReference type="SUPFAM" id="SSF47323">
    <property type="entry name" value="Anticodon-binding domain of a subclass of class I aminoacyl-tRNA synthetases"/>
    <property type="match status" value="1"/>
</dbReference>
<keyword evidence="4" id="KW-0963">Cytoplasm</keyword>
<comment type="caution">
    <text evidence="15">The sequence shown here is derived from an EMBL/GenBank/DDBJ whole genome shotgun (WGS) entry which is preliminary data.</text>
</comment>
<dbReference type="GO" id="GO:0004832">
    <property type="term" value="F:valine-tRNA ligase activity"/>
    <property type="evidence" value="ECO:0007669"/>
    <property type="project" value="UniProtKB-UniRule"/>
</dbReference>
<dbReference type="GO" id="GO:0005524">
    <property type="term" value="F:ATP binding"/>
    <property type="evidence" value="ECO:0007669"/>
    <property type="project" value="UniProtKB-KW"/>
</dbReference>
<dbReference type="Pfam" id="PF08264">
    <property type="entry name" value="Anticodon_1"/>
    <property type="match status" value="1"/>
</dbReference>
<feature type="domain" description="Methionyl/Valyl/Leucyl/Isoleucyl-tRNA synthetase anticodon-binding" evidence="14">
    <location>
        <begin position="653"/>
        <end position="756"/>
    </location>
</feature>
<dbReference type="SUPFAM" id="SSF52374">
    <property type="entry name" value="Nucleotidylyl transferase"/>
    <property type="match status" value="1"/>
</dbReference>
<dbReference type="InterPro" id="IPR013155">
    <property type="entry name" value="M/V/L/I-tRNA-synth_anticd-bd"/>
</dbReference>
<comment type="subcellular location">
    <subcellularLocation>
        <location evidence="1">Cytoplasm</location>
    </subcellularLocation>
</comment>
<dbReference type="Gene3D" id="1.10.730.10">
    <property type="entry name" value="Isoleucyl-tRNA Synthetase, Domain 1"/>
    <property type="match status" value="1"/>
</dbReference>
<dbReference type="FunFam" id="3.40.50.620:FF:000032">
    <property type="entry name" value="Valine--tRNA ligase"/>
    <property type="match status" value="1"/>
</dbReference>
<dbReference type="CDD" id="cd07962">
    <property type="entry name" value="Anticodon_Ia_Val"/>
    <property type="match status" value="1"/>
</dbReference>
<dbReference type="Proteomes" id="UP000177362">
    <property type="component" value="Unassembled WGS sequence"/>
</dbReference>
<evidence type="ECO:0000256" key="4">
    <source>
        <dbReference type="ARBA" id="ARBA00022490"/>
    </source>
</evidence>
<keyword evidence="7 12" id="KW-0067">ATP-binding</keyword>
<dbReference type="InterPro" id="IPR009008">
    <property type="entry name" value="Val/Leu/Ile-tRNA-synth_edit"/>
</dbReference>